<comment type="caution">
    <text evidence="1">The sequence shown here is derived from an EMBL/GenBank/DDBJ whole genome shotgun (WGS) entry which is preliminary data.</text>
</comment>
<reference evidence="1 2" key="1">
    <citation type="journal article" date="2014" name="Agronomy (Basel)">
        <title>A Draft Genome Sequence for Ensete ventricosum, the Drought-Tolerant Tree Against Hunger.</title>
        <authorList>
            <person name="Harrison J."/>
            <person name="Moore K.A."/>
            <person name="Paszkiewicz K."/>
            <person name="Jones T."/>
            <person name="Grant M."/>
            <person name="Ambacheew D."/>
            <person name="Muzemil S."/>
            <person name="Studholme D.J."/>
        </authorList>
    </citation>
    <scope>NUCLEOTIDE SEQUENCE [LARGE SCALE GENOMIC DNA]</scope>
</reference>
<dbReference type="Proteomes" id="UP000287651">
    <property type="component" value="Unassembled WGS sequence"/>
</dbReference>
<protein>
    <submittedName>
        <fullName evidence="1">Uncharacterized protein</fullName>
    </submittedName>
</protein>
<evidence type="ECO:0000313" key="2">
    <source>
        <dbReference type="Proteomes" id="UP000287651"/>
    </source>
</evidence>
<dbReference type="EMBL" id="AMZH03015113">
    <property type="protein sequence ID" value="RRT46554.1"/>
    <property type="molecule type" value="Genomic_DNA"/>
</dbReference>
<dbReference type="PANTHER" id="PTHR12459:SF15">
    <property type="entry name" value="TRANSMEMBRANE PROTEIN 135"/>
    <property type="match status" value="1"/>
</dbReference>
<accession>A0A426Y4D9</accession>
<proteinExistence type="predicted"/>
<dbReference type="AlphaFoldDB" id="A0A426Y4D9"/>
<dbReference type="PANTHER" id="PTHR12459">
    <property type="entry name" value="TRANSMEMBRANE PROTEIN 135-RELATED"/>
    <property type="match status" value="1"/>
</dbReference>
<dbReference type="InterPro" id="IPR026749">
    <property type="entry name" value="Tmem135"/>
</dbReference>
<evidence type="ECO:0000313" key="1">
    <source>
        <dbReference type="EMBL" id="RRT46554.1"/>
    </source>
</evidence>
<sequence length="179" mass="20106">MILVAFGRPAYILKQDSLPSSYKSFLHKHCGKDAVILQGLREITSNIRFSNLDGVKKYYKSIGVDVKLDPNMTVPCSVCITFPTGLALLIEKKSKRTEISLYCLARAIESFCTCLADAGVFPRASKLKRSDVIVFSFATAIIMHCYAQEREVFRSKYLNVLDWVFGLPPPSDDEHCKKS</sequence>
<organism evidence="1 2">
    <name type="scientific">Ensete ventricosum</name>
    <name type="common">Abyssinian banana</name>
    <name type="synonym">Musa ensete</name>
    <dbReference type="NCBI Taxonomy" id="4639"/>
    <lineage>
        <taxon>Eukaryota</taxon>
        <taxon>Viridiplantae</taxon>
        <taxon>Streptophyta</taxon>
        <taxon>Embryophyta</taxon>
        <taxon>Tracheophyta</taxon>
        <taxon>Spermatophyta</taxon>
        <taxon>Magnoliopsida</taxon>
        <taxon>Liliopsida</taxon>
        <taxon>Zingiberales</taxon>
        <taxon>Musaceae</taxon>
        <taxon>Ensete</taxon>
    </lineage>
</organism>
<name>A0A426Y4D9_ENSVE</name>
<gene>
    <name evidence="1" type="ORF">B296_00038075</name>
</gene>